<dbReference type="GeneID" id="55600049"/>
<organism evidence="1 2">
    <name type="scientific">Streptomyces phage Blueeyedbeauty</name>
    <dbReference type="NCBI Taxonomy" id="2250336"/>
    <lineage>
        <taxon>Viruses</taxon>
        <taxon>Duplodnaviria</taxon>
        <taxon>Heunggongvirae</taxon>
        <taxon>Uroviricota</taxon>
        <taxon>Caudoviricetes</taxon>
        <taxon>Stanwilliamsviridae</taxon>
        <taxon>Loccivirinae</taxon>
        <taxon>Annadreamyvirus</taxon>
        <taxon>Annadreamyvirus blueeyedbeauty</taxon>
    </lineage>
</organism>
<gene>
    <name evidence="1" type="primary">259</name>
    <name evidence="1" type="ORF">SEA_BLUEEYEDBEAUTY_259</name>
</gene>
<dbReference type="KEGG" id="vg:55600049"/>
<keyword evidence="2" id="KW-1185">Reference proteome</keyword>
<evidence type="ECO:0000313" key="2">
    <source>
        <dbReference type="Proteomes" id="UP000258408"/>
    </source>
</evidence>
<accession>A0A345L264</accession>
<proteinExistence type="predicted"/>
<reference evidence="1 2" key="1">
    <citation type="submission" date="2018-06" db="EMBL/GenBank/DDBJ databases">
        <authorList>
            <person name="Luttrell C.E."/>
            <person name="Myers K.N."/>
            <person name="Simpson A.N."/>
            <person name="Sulollari A."/>
            <person name="Suri N."/>
            <person name="Nayek S."/>
            <person name="Bhuiyan S."/>
            <person name="Smith B.R."/>
            <person name="Hughes L.E."/>
            <person name="Garlena R.A."/>
            <person name="Russell D.A."/>
            <person name="Pope W.H."/>
            <person name="Jacobs-Sera D."/>
            <person name="Hatfull G.F."/>
        </authorList>
    </citation>
    <scope>NUCLEOTIDE SEQUENCE [LARGE SCALE GENOMIC DNA]</scope>
</reference>
<dbReference type="Proteomes" id="UP000258408">
    <property type="component" value="Segment"/>
</dbReference>
<dbReference type="RefSeq" id="YP_009839420.1">
    <property type="nucleotide sequence ID" value="NC_048720.1"/>
</dbReference>
<dbReference type="EMBL" id="MH536814">
    <property type="protein sequence ID" value="AXH49366.1"/>
    <property type="molecule type" value="Genomic_DNA"/>
</dbReference>
<name>A0A345L264_9CAUD</name>
<evidence type="ECO:0000313" key="1">
    <source>
        <dbReference type="EMBL" id="AXH49366.1"/>
    </source>
</evidence>
<protein>
    <submittedName>
        <fullName evidence="1">Uncharacterized protein</fullName>
    </submittedName>
</protein>
<sequence>MKLFGKKLDKVPDQRKIEELEIELGLTPIVTEENFEREFDRAIINDYREKYGKTWIEAQAYERTYYNRHNHFRDDPEERQLKREWEEKGSEAELAFDETRSLLTQESSREEFEKEFNPSHENNYRSWHSYY</sequence>